<organism evidence="1">
    <name type="scientific">Albugo laibachii Nc14</name>
    <dbReference type="NCBI Taxonomy" id="890382"/>
    <lineage>
        <taxon>Eukaryota</taxon>
        <taxon>Sar</taxon>
        <taxon>Stramenopiles</taxon>
        <taxon>Oomycota</taxon>
        <taxon>Peronosporomycetes</taxon>
        <taxon>Albuginales</taxon>
        <taxon>Albuginaceae</taxon>
        <taxon>Albugo</taxon>
    </lineage>
</organism>
<dbReference type="EMBL" id="FR824054">
    <property type="protein sequence ID" value="CCA15214.1"/>
    <property type="molecule type" value="Genomic_DNA"/>
</dbReference>
<protein>
    <submittedName>
        <fullName evidence="1">AlNc14C9G1179 protein</fullName>
    </submittedName>
</protein>
<proteinExistence type="predicted"/>
<accession>F0W2C9</accession>
<gene>
    <name evidence="1" type="primary">AlNc14C9G1179</name>
    <name evidence="1" type="ORF">ALNC14_013570</name>
</gene>
<name>F0W2C9_9STRA</name>
<dbReference type="HOGENOM" id="CLU_2282678_0_0_1"/>
<evidence type="ECO:0000313" key="1">
    <source>
        <dbReference type="EMBL" id="CCA15214.1"/>
    </source>
</evidence>
<dbReference type="AlphaFoldDB" id="F0W2C9"/>
<reference evidence="1" key="1">
    <citation type="journal article" date="2011" name="PLoS Biol.">
        <title>Gene gain and loss during evolution of obligate parasitism in the white rust pathogen of Arabidopsis thaliana.</title>
        <authorList>
            <person name="Kemen E."/>
            <person name="Gardiner A."/>
            <person name="Schultz-Larsen T."/>
            <person name="Kemen A.C."/>
            <person name="Balmuth A.L."/>
            <person name="Robert-Seilaniantz A."/>
            <person name="Bailey K."/>
            <person name="Holub E."/>
            <person name="Studholme D.J."/>
            <person name="Maclean D."/>
            <person name="Jones J.D."/>
        </authorList>
    </citation>
    <scope>NUCLEOTIDE SEQUENCE</scope>
</reference>
<sequence length="102" mass="11471">MGHTCASKFASVDLLMGSVQLHLFLLYNIPYFNGKKDMANRAYSRPSAFATTKIGISPQLICIASYMQEVMDGYRRLCIHVDKASDIHQKRSIIIDAPCLLF</sequence>
<reference evidence="1" key="2">
    <citation type="submission" date="2011-02" db="EMBL/GenBank/DDBJ databases">
        <authorList>
            <person name="MacLean D."/>
        </authorList>
    </citation>
    <scope>NUCLEOTIDE SEQUENCE</scope>
</reference>